<feature type="region of interest" description="Disordered" evidence="4">
    <location>
        <begin position="1"/>
        <end position="33"/>
    </location>
</feature>
<evidence type="ECO:0000256" key="1">
    <source>
        <dbReference type="ARBA" id="ARBA00005921"/>
    </source>
</evidence>
<dbReference type="STRING" id="3818.A0A445C188"/>
<comment type="similarity">
    <text evidence="1">Belongs to the FPP family.</text>
</comment>
<dbReference type="EMBL" id="SDMP01000008">
    <property type="protein sequence ID" value="RYR44695.1"/>
    <property type="molecule type" value="Genomic_DNA"/>
</dbReference>
<evidence type="ECO:0008006" key="7">
    <source>
        <dbReference type="Google" id="ProtNLM"/>
    </source>
</evidence>
<dbReference type="PANTHER" id="PTHR31580">
    <property type="entry name" value="FILAMENT-LIKE PLANT PROTEIN 4"/>
    <property type="match status" value="1"/>
</dbReference>
<accession>A0A445C188</accession>
<keyword evidence="2 3" id="KW-0175">Coiled coil</keyword>
<protein>
    <recommendedName>
        <fullName evidence="7">Filament-like plant protein</fullName>
    </recommendedName>
</protein>
<comment type="caution">
    <text evidence="5">The sequence shown here is derived from an EMBL/GenBank/DDBJ whole genome shotgun (WGS) entry which is preliminary data.</text>
</comment>
<dbReference type="PANTHER" id="PTHR31580:SF28">
    <property type="entry name" value="FILAMENT-LIKE PLANT PROTEIN"/>
    <property type="match status" value="1"/>
</dbReference>
<feature type="coiled-coil region" evidence="3">
    <location>
        <begin position="94"/>
        <end position="121"/>
    </location>
</feature>
<reference evidence="5 6" key="1">
    <citation type="submission" date="2019-01" db="EMBL/GenBank/DDBJ databases">
        <title>Sequencing of cultivated peanut Arachis hypogaea provides insights into genome evolution and oil improvement.</title>
        <authorList>
            <person name="Chen X."/>
        </authorList>
    </citation>
    <scope>NUCLEOTIDE SEQUENCE [LARGE SCALE GENOMIC DNA]</scope>
    <source>
        <strain evidence="6">cv. Fuhuasheng</strain>
        <strain evidence="5">GDAAS-fuhuasheng2018</strain>
        <tissue evidence="5">Leaves</tissue>
    </source>
</reference>
<dbReference type="Pfam" id="PF05911">
    <property type="entry name" value="FPP"/>
    <property type="match status" value="2"/>
</dbReference>
<feature type="coiled-coil region" evidence="3">
    <location>
        <begin position="164"/>
        <end position="226"/>
    </location>
</feature>
<evidence type="ECO:0000256" key="3">
    <source>
        <dbReference type="SAM" id="Coils"/>
    </source>
</evidence>
<proteinExistence type="inferred from homology"/>
<organism evidence="5 6">
    <name type="scientific">Arachis hypogaea</name>
    <name type="common">Peanut</name>
    <dbReference type="NCBI Taxonomy" id="3818"/>
    <lineage>
        <taxon>Eukaryota</taxon>
        <taxon>Viridiplantae</taxon>
        <taxon>Streptophyta</taxon>
        <taxon>Embryophyta</taxon>
        <taxon>Tracheophyta</taxon>
        <taxon>Spermatophyta</taxon>
        <taxon>Magnoliopsida</taxon>
        <taxon>eudicotyledons</taxon>
        <taxon>Gunneridae</taxon>
        <taxon>Pentapetalae</taxon>
        <taxon>rosids</taxon>
        <taxon>fabids</taxon>
        <taxon>Fabales</taxon>
        <taxon>Fabaceae</taxon>
        <taxon>Papilionoideae</taxon>
        <taxon>50 kb inversion clade</taxon>
        <taxon>dalbergioids sensu lato</taxon>
        <taxon>Dalbergieae</taxon>
        <taxon>Pterocarpus clade</taxon>
        <taxon>Arachis</taxon>
    </lineage>
</organism>
<dbReference type="EMBL" id="SDMP01000008">
    <property type="protein sequence ID" value="RYR44696.1"/>
    <property type="molecule type" value="Genomic_DNA"/>
</dbReference>
<feature type="coiled-coil region" evidence="3">
    <location>
        <begin position="362"/>
        <end position="564"/>
    </location>
</feature>
<feature type="region of interest" description="Disordered" evidence="4">
    <location>
        <begin position="705"/>
        <end position="724"/>
    </location>
</feature>
<dbReference type="InterPro" id="IPR008587">
    <property type="entry name" value="FPP_plant"/>
</dbReference>
<feature type="region of interest" description="Disordered" evidence="4">
    <location>
        <begin position="665"/>
        <end position="695"/>
    </location>
</feature>
<evidence type="ECO:0000313" key="5">
    <source>
        <dbReference type="EMBL" id="RYR44696.1"/>
    </source>
</evidence>
<name>A0A445C188_ARAHY</name>
<keyword evidence="6" id="KW-1185">Reference proteome</keyword>
<sequence>MDRRSWLWRKKSPGETESSGSQSPHSERFSDDQVYGTQMNQSAEVMSKVEPNEEEISDVKILTERLSSALLEISTKEELVQQHAKVAEEAVSGWEKAENQLSSLKKQLDDAKQNNSVLEDRVSHLDGALKECMRQLRQAREDQEKKKIHEVAPYGGESEKSEIETQLQQRLEDVEEENSTLKAELHSRLEELELRLTERDLSTQAAEAASKQHLESIKKVAKLEAECRRLKAIARKNLSANDQRSMTASSIYVESLTDSTSDSGERLMAVETDMRKLGAWETNEHEPSHSDSWAIIAEVEQLKNSAGKNLMVPSTEINLMDDFLEMERLAAMPDTESGSGFIVVGHSSNRPNVEHSSMKSGVEALVQKNAELEKKLEIVESHKLELETSLIECQKQLVVSENRIKEAELKVEELQTQLDLVKKSHEEACEELKASQEKNEMAESKLKVAETEVQELISKINSLDGEIEKERALSAENLAKHEKLVEEIEKERALSAENLSKYEKLEDEIEKERALSAENLAKYEKLEEEIVKERALSAENLSKYEKLEEEIEKERAMSEKERALSMENLAKCEKLEKEILIMKYEGGLNRDAEIPHGEGVSSEIQLRQEKELALAASRFSECRKTIESLGQQLKSLATLEDFLVDSDKPMDLACEAVTPNKGVEKLKLHNNNNNNKISDLSLPKRDSEQSVSVISSQSVNNVKNLSSFGRFHPRSKSVSKRGTH</sequence>
<feature type="compositionally biased region" description="Basic residues" evidence="4">
    <location>
        <begin position="711"/>
        <end position="724"/>
    </location>
</feature>
<evidence type="ECO:0000256" key="4">
    <source>
        <dbReference type="SAM" id="MobiDB-lite"/>
    </source>
</evidence>
<feature type="compositionally biased region" description="Polar residues" evidence="4">
    <location>
        <begin position="15"/>
        <end position="24"/>
    </location>
</feature>
<gene>
    <name evidence="5" type="ORF">Ahy_A08g040987</name>
</gene>
<feature type="compositionally biased region" description="Basic residues" evidence="4">
    <location>
        <begin position="1"/>
        <end position="11"/>
    </location>
</feature>
<dbReference type="AlphaFoldDB" id="A0A445C188"/>
<evidence type="ECO:0000313" key="6">
    <source>
        <dbReference type="Proteomes" id="UP000289738"/>
    </source>
</evidence>
<evidence type="ECO:0000256" key="2">
    <source>
        <dbReference type="ARBA" id="ARBA00023054"/>
    </source>
</evidence>
<dbReference type="Proteomes" id="UP000289738">
    <property type="component" value="Chromosome A08"/>
</dbReference>